<keyword evidence="3 5" id="KW-0238">DNA-binding</keyword>
<sequence>MNKTELIAAIAEKAELSKKDSEKALKAFVDVVTDQLKKDEKIQLVGFGTFEVSKRAAREGRNPQTGKTMKIEACKAPKFKAGKALKDAVNEK</sequence>
<dbReference type="GO" id="GO:1990178">
    <property type="term" value="C:HU-DNA complex"/>
    <property type="evidence" value="ECO:0007669"/>
    <property type="project" value="UniProtKB-ARBA"/>
</dbReference>
<dbReference type="OrthoDB" id="9799835at2"/>
<evidence type="ECO:0000256" key="1">
    <source>
        <dbReference type="ARBA" id="ARBA00010529"/>
    </source>
</evidence>
<dbReference type="CDD" id="cd13831">
    <property type="entry name" value="HU"/>
    <property type="match status" value="1"/>
</dbReference>
<evidence type="ECO:0000256" key="2">
    <source>
        <dbReference type="ARBA" id="ARBA00023067"/>
    </source>
</evidence>
<dbReference type="GO" id="GO:0030527">
    <property type="term" value="F:structural constituent of chromatin"/>
    <property type="evidence" value="ECO:0007669"/>
    <property type="project" value="InterPro"/>
</dbReference>
<dbReference type="PANTHER" id="PTHR33175">
    <property type="entry name" value="DNA-BINDING PROTEIN HU"/>
    <property type="match status" value="1"/>
</dbReference>
<dbReference type="GO" id="GO:0010467">
    <property type="term" value="P:gene expression"/>
    <property type="evidence" value="ECO:0007669"/>
    <property type="project" value="UniProtKB-ARBA"/>
</dbReference>
<dbReference type="PRINTS" id="PR01727">
    <property type="entry name" value="DNABINDINGHU"/>
</dbReference>
<dbReference type="SMART" id="SM00411">
    <property type="entry name" value="BHL"/>
    <property type="match status" value="1"/>
</dbReference>
<dbReference type="AlphaFoldDB" id="A0A1M6QH91"/>
<dbReference type="SUPFAM" id="SSF47729">
    <property type="entry name" value="IHF-like DNA-binding proteins"/>
    <property type="match status" value="1"/>
</dbReference>
<dbReference type="Gene3D" id="4.10.520.10">
    <property type="entry name" value="IHF-like DNA-binding proteins"/>
    <property type="match status" value="1"/>
</dbReference>
<dbReference type="GO" id="GO:1990103">
    <property type="term" value="C:DnaA-HU complex"/>
    <property type="evidence" value="ECO:0007669"/>
    <property type="project" value="UniProtKB-ARBA"/>
</dbReference>
<proteinExistence type="inferred from homology"/>
<dbReference type="EMBL" id="FQZY01000034">
    <property type="protein sequence ID" value="SHK19548.1"/>
    <property type="molecule type" value="Genomic_DNA"/>
</dbReference>
<keyword evidence="2" id="KW-0226">DNA condensation</keyword>
<dbReference type="RefSeq" id="WP_073110800.1">
    <property type="nucleotide sequence ID" value="NZ_FQZY01000034.1"/>
</dbReference>
<evidence type="ECO:0000313" key="5">
    <source>
        <dbReference type="EMBL" id="SHK19548.1"/>
    </source>
</evidence>
<dbReference type="InterPro" id="IPR000119">
    <property type="entry name" value="Hist_DNA-bd"/>
</dbReference>
<keyword evidence="6" id="KW-1185">Reference proteome</keyword>
<dbReference type="STRING" id="1121950.SAMN02745243_02425"/>
<protein>
    <submittedName>
        <fullName evidence="5">DNA-binding protein HU-beta</fullName>
    </submittedName>
</protein>
<organism evidence="5 6">
    <name type="scientific">Hespellia stercorisuis DSM 15480</name>
    <dbReference type="NCBI Taxonomy" id="1121950"/>
    <lineage>
        <taxon>Bacteria</taxon>
        <taxon>Bacillati</taxon>
        <taxon>Bacillota</taxon>
        <taxon>Clostridia</taxon>
        <taxon>Lachnospirales</taxon>
        <taxon>Lachnospiraceae</taxon>
        <taxon>Hespellia</taxon>
    </lineage>
</organism>
<name>A0A1M6QH91_9FIRM</name>
<gene>
    <name evidence="5" type="ORF">SAMN02745243_02425</name>
</gene>
<evidence type="ECO:0000313" key="6">
    <source>
        <dbReference type="Proteomes" id="UP000184301"/>
    </source>
</evidence>
<dbReference type="Proteomes" id="UP000184301">
    <property type="component" value="Unassembled WGS sequence"/>
</dbReference>
<reference evidence="5 6" key="1">
    <citation type="submission" date="2016-11" db="EMBL/GenBank/DDBJ databases">
        <authorList>
            <person name="Jaros S."/>
            <person name="Januszkiewicz K."/>
            <person name="Wedrychowicz H."/>
        </authorList>
    </citation>
    <scope>NUCLEOTIDE SEQUENCE [LARGE SCALE GENOMIC DNA]</scope>
    <source>
        <strain evidence="5 6">DSM 15480</strain>
    </source>
</reference>
<evidence type="ECO:0000256" key="4">
    <source>
        <dbReference type="RuleBase" id="RU003939"/>
    </source>
</evidence>
<dbReference type="Pfam" id="PF00216">
    <property type="entry name" value="Bac_DNA_binding"/>
    <property type="match status" value="1"/>
</dbReference>
<dbReference type="GO" id="GO:0042802">
    <property type="term" value="F:identical protein binding"/>
    <property type="evidence" value="ECO:0007669"/>
    <property type="project" value="UniProtKB-ARBA"/>
</dbReference>
<dbReference type="FunFam" id="4.10.520.10:FF:000001">
    <property type="entry name" value="DNA-binding protein HU"/>
    <property type="match status" value="1"/>
</dbReference>
<dbReference type="PROSITE" id="PS00045">
    <property type="entry name" value="HISTONE_LIKE"/>
    <property type="match status" value="1"/>
</dbReference>
<dbReference type="InterPro" id="IPR010992">
    <property type="entry name" value="IHF-like_DNA-bd_dom_sf"/>
</dbReference>
<dbReference type="GO" id="GO:0003677">
    <property type="term" value="F:DNA binding"/>
    <property type="evidence" value="ECO:0007669"/>
    <property type="project" value="UniProtKB-KW"/>
</dbReference>
<accession>A0A1M6QH91</accession>
<dbReference type="GO" id="GO:0005829">
    <property type="term" value="C:cytosol"/>
    <property type="evidence" value="ECO:0007669"/>
    <property type="project" value="TreeGrafter"/>
</dbReference>
<evidence type="ECO:0000256" key="3">
    <source>
        <dbReference type="ARBA" id="ARBA00023125"/>
    </source>
</evidence>
<comment type="similarity">
    <text evidence="1 4">Belongs to the bacterial histone-like protein family.</text>
</comment>
<dbReference type="InterPro" id="IPR020816">
    <property type="entry name" value="Histone-like_DNA-bd_CS"/>
</dbReference>
<dbReference type="GO" id="GO:0030261">
    <property type="term" value="P:chromosome condensation"/>
    <property type="evidence" value="ECO:0007669"/>
    <property type="project" value="UniProtKB-KW"/>
</dbReference>
<dbReference type="GO" id="GO:0006270">
    <property type="term" value="P:DNA replication initiation"/>
    <property type="evidence" value="ECO:0007669"/>
    <property type="project" value="UniProtKB-ARBA"/>
</dbReference>
<dbReference type="PANTHER" id="PTHR33175:SF3">
    <property type="entry name" value="DNA-BINDING PROTEIN HU-BETA"/>
    <property type="match status" value="1"/>
</dbReference>